<feature type="region of interest" description="Disordered" evidence="8">
    <location>
        <begin position="77"/>
        <end position="114"/>
    </location>
</feature>
<evidence type="ECO:0000313" key="11">
    <source>
        <dbReference type="EMBL" id="MFC2972548.1"/>
    </source>
</evidence>
<dbReference type="Pfam" id="PF13677">
    <property type="entry name" value="MotB_plug"/>
    <property type="match status" value="1"/>
</dbReference>
<keyword evidence="11" id="KW-0969">Cilium</keyword>
<reference evidence="12" key="1">
    <citation type="journal article" date="2019" name="Int. J. Syst. Evol. Microbiol.">
        <title>The Global Catalogue of Microorganisms (GCM) 10K type strain sequencing project: providing services to taxonomists for standard genome sequencing and annotation.</title>
        <authorList>
            <consortium name="The Broad Institute Genomics Platform"/>
            <consortium name="The Broad Institute Genome Sequencing Center for Infectious Disease"/>
            <person name="Wu L."/>
            <person name="Ma J."/>
        </authorList>
    </citation>
    <scope>NUCLEOTIDE SEQUENCE [LARGE SCALE GENOMIC DNA]</scope>
    <source>
        <strain evidence="12">KCTC 62195</strain>
    </source>
</reference>
<feature type="domain" description="OmpA-like" evidence="10">
    <location>
        <begin position="148"/>
        <end position="268"/>
    </location>
</feature>
<dbReference type="RefSeq" id="WP_377814193.1">
    <property type="nucleotide sequence ID" value="NZ_JBHRSJ010000017.1"/>
</dbReference>
<gene>
    <name evidence="11" type="primary">motB</name>
    <name evidence="11" type="ORF">ACFOJE_10045</name>
</gene>
<dbReference type="EMBL" id="JBHRSJ010000017">
    <property type="protein sequence ID" value="MFC2972548.1"/>
    <property type="molecule type" value="Genomic_DNA"/>
</dbReference>
<protein>
    <submittedName>
        <fullName evidence="11">Flagellar motor protein MotB</fullName>
    </submittedName>
</protein>
<dbReference type="InterPro" id="IPR036737">
    <property type="entry name" value="OmpA-like_sf"/>
</dbReference>
<dbReference type="PROSITE" id="PS51123">
    <property type="entry name" value="OMPA_2"/>
    <property type="match status" value="1"/>
</dbReference>
<evidence type="ECO:0000256" key="1">
    <source>
        <dbReference type="ARBA" id="ARBA00004162"/>
    </source>
</evidence>
<organism evidence="11 12">
    <name type="scientific">Azotobacter bryophylli</name>
    <dbReference type="NCBI Taxonomy" id="1986537"/>
    <lineage>
        <taxon>Bacteria</taxon>
        <taxon>Pseudomonadati</taxon>
        <taxon>Pseudomonadota</taxon>
        <taxon>Gammaproteobacteria</taxon>
        <taxon>Pseudomonadales</taxon>
        <taxon>Pseudomonadaceae</taxon>
        <taxon>Azotobacter</taxon>
    </lineage>
</organism>
<dbReference type="SUPFAM" id="SSF103088">
    <property type="entry name" value="OmpA-like"/>
    <property type="match status" value="1"/>
</dbReference>
<feature type="compositionally biased region" description="Low complexity" evidence="8">
    <location>
        <begin position="283"/>
        <end position="296"/>
    </location>
</feature>
<dbReference type="NCBIfam" id="NF006548">
    <property type="entry name" value="PRK09041.1"/>
    <property type="match status" value="1"/>
</dbReference>
<evidence type="ECO:0000313" key="12">
    <source>
        <dbReference type="Proteomes" id="UP001595457"/>
    </source>
</evidence>
<comment type="caution">
    <text evidence="11">The sequence shown here is derived from an EMBL/GenBank/DDBJ whole genome shotgun (WGS) entry which is preliminary data.</text>
</comment>
<feature type="compositionally biased region" description="Basic and acidic residues" evidence="8">
    <location>
        <begin position="94"/>
        <end position="114"/>
    </location>
</feature>
<comment type="similarity">
    <text evidence="2">Belongs to the MotB family.</text>
</comment>
<evidence type="ECO:0000256" key="7">
    <source>
        <dbReference type="PROSITE-ProRule" id="PRU00473"/>
    </source>
</evidence>
<evidence type="ECO:0000256" key="3">
    <source>
        <dbReference type="ARBA" id="ARBA00022475"/>
    </source>
</evidence>
<keyword evidence="11" id="KW-0282">Flagellum</keyword>
<dbReference type="PANTHER" id="PTHR30329:SF18">
    <property type="entry name" value="MOTILITY PROTEIN B"/>
    <property type="match status" value="1"/>
</dbReference>
<dbReference type="InterPro" id="IPR050330">
    <property type="entry name" value="Bact_OuterMem_StrucFunc"/>
</dbReference>
<evidence type="ECO:0000256" key="9">
    <source>
        <dbReference type="SAM" id="Phobius"/>
    </source>
</evidence>
<name>A0ABV7ASM9_9GAMM</name>
<dbReference type="Proteomes" id="UP001595457">
    <property type="component" value="Unassembled WGS sequence"/>
</dbReference>
<keyword evidence="12" id="KW-1185">Reference proteome</keyword>
<keyword evidence="11" id="KW-0966">Cell projection</keyword>
<keyword evidence="4 9" id="KW-0812">Transmembrane</keyword>
<proteinExistence type="inferred from homology"/>
<comment type="subcellular location">
    <subcellularLocation>
        <location evidence="1">Cell membrane</location>
        <topology evidence="1">Single-pass membrane protein</topology>
    </subcellularLocation>
</comment>
<evidence type="ECO:0000256" key="6">
    <source>
        <dbReference type="ARBA" id="ARBA00023136"/>
    </source>
</evidence>
<keyword evidence="6 7" id="KW-0472">Membrane</keyword>
<keyword evidence="3" id="KW-1003">Cell membrane</keyword>
<keyword evidence="5 9" id="KW-1133">Transmembrane helix</keyword>
<evidence type="ECO:0000256" key="4">
    <source>
        <dbReference type="ARBA" id="ARBA00022692"/>
    </source>
</evidence>
<dbReference type="PANTHER" id="PTHR30329">
    <property type="entry name" value="STATOR ELEMENT OF FLAGELLAR MOTOR COMPLEX"/>
    <property type="match status" value="1"/>
</dbReference>
<feature type="region of interest" description="Disordered" evidence="8">
    <location>
        <begin position="280"/>
        <end position="307"/>
    </location>
</feature>
<dbReference type="CDD" id="cd07185">
    <property type="entry name" value="OmpA_C-like"/>
    <property type="match status" value="1"/>
</dbReference>
<evidence type="ECO:0000256" key="5">
    <source>
        <dbReference type="ARBA" id="ARBA00022989"/>
    </source>
</evidence>
<accession>A0ABV7ASM9</accession>
<dbReference type="InterPro" id="IPR025713">
    <property type="entry name" value="MotB-like_N_dom"/>
</dbReference>
<dbReference type="Pfam" id="PF00691">
    <property type="entry name" value="OmpA"/>
    <property type="match status" value="1"/>
</dbReference>
<evidence type="ECO:0000256" key="8">
    <source>
        <dbReference type="SAM" id="MobiDB-lite"/>
    </source>
</evidence>
<evidence type="ECO:0000259" key="10">
    <source>
        <dbReference type="PROSITE" id="PS51123"/>
    </source>
</evidence>
<dbReference type="InterPro" id="IPR006665">
    <property type="entry name" value="OmpA-like"/>
</dbReference>
<feature type="transmembrane region" description="Helical" evidence="9">
    <location>
        <begin position="24"/>
        <end position="48"/>
    </location>
</feature>
<evidence type="ECO:0000256" key="2">
    <source>
        <dbReference type="ARBA" id="ARBA00008914"/>
    </source>
</evidence>
<dbReference type="Gene3D" id="3.30.1330.60">
    <property type="entry name" value="OmpA-like domain"/>
    <property type="match status" value="1"/>
</dbReference>
<sequence>MSDHNREPIIIIQRKKVEHGHHGGAWKLAFADFMTAMMALFLVLWMLANAGQPERAAVAEYFRTPLLVAMAGGDRAAASDSAIPGGGPDLSYTEGERQRIDPNQEQRSQEEKERLHRLKKRISEAIGNDPQLKDLQKQILIDLTPEGLRIQLVDTEQRPMFKLGSAQVEPYMRALLRTIAPKLNELPNNIQITGHTDSLPYAGGEAGYSNWELSADRANASRRELVNGGLDSAKLLRISGMSDRIPFEGAAPNDASNRRIAVYVLDSRVTKAIIDEREYGPLPTTETVPATPAAPADGQVGKSDAKP</sequence>